<dbReference type="UniPathway" id="UPA00705"/>
<dbReference type="AlphaFoldDB" id="A0A5C8KQA2"/>
<dbReference type="GO" id="GO:0009055">
    <property type="term" value="F:electron transfer activity"/>
    <property type="evidence" value="ECO:0007669"/>
    <property type="project" value="InterPro"/>
</dbReference>
<evidence type="ECO:0000256" key="10">
    <source>
        <dbReference type="ARBA" id="ARBA00022723"/>
    </source>
</evidence>
<evidence type="ECO:0000256" key="11">
    <source>
        <dbReference type="ARBA" id="ARBA00022737"/>
    </source>
</evidence>
<keyword evidence="18 19" id="KW-0472">Membrane</keyword>
<keyword evidence="14 22" id="KW-1133">Transmembrane helix</keyword>
<keyword evidence="9 22" id="KW-0812">Transmembrane</keyword>
<dbReference type="NCBIfam" id="TIGR00782">
    <property type="entry name" value="ccoP"/>
    <property type="match status" value="1"/>
</dbReference>
<keyword evidence="17 19" id="KW-0406">Ion transport</keyword>
<keyword evidence="13 19" id="KW-0249">Electron transport</keyword>
<evidence type="ECO:0000256" key="15">
    <source>
        <dbReference type="ARBA" id="ARBA00023002"/>
    </source>
</evidence>
<dbReference type="PANTHER" id="PTHR33751:SF1">
    <property type="entry name" value="CBB3-TYPE CYTOCHROME C OXIDASE SUBUNIT FIXP"/>
    <property type="match status" value="1"/>
</dbReference>
<dbReference type="OrthoDB" id="9811281at2"/>
<dbReference type="InterPro" id="IPR032858">
    <property type="entry name" value="CcoP_N"/>
</dbReference>
<evidence type="ECO:0000256" key="22">
    <source>
        <dbReference type="SAM" id="Phobius"/>
    </source>
</evidence>
<keyword evidence="8 19" id="KW-0679">Respiratory chain</keyword>
<dbReference type="SUPFAM" id="SSF46626">
    <property type="entry name" value="Cytochrome c"/>
    <property type="match status" value="2"/>
</dbReference>
<keyword evidence="11" id="KW-0677">Repeat</keyword>
<keyword evidence="4 19" id="KW-0813">Transport</keyword>
<evidence type="ECO:0000256" key="3">
    <source>
        <dbReference type="ARBA" id="ARBA00006113"/>
    </source>
</evidence>
<evidence type="ECO:0000256" key="4">
    <source>
        <dbReference type="ARBA" id="ARBA00022448"/>
    </source>
</evidence>
<evidence type="ECO:0000256" key="16">
    <source>
        <dbReference type="ARBA" id="ARBA00023004"/>
    </source>
</evidence>
<evidence type="ECO:0000256" key="6">
    <source>
        <dbReference type="ARBA" id="ARBA00022519"/>
    </source>
</evidence>
<dbReference type="PROSITE" id="PS51007">
    <property type="entry name" value="CYTC"/>
    <property type="match status" value="2"/>
</dbReference>
<dbReference type="GO" id="GO:1902600">
    <property type="term" value="P:proton transmembrane transport"/>
    <property type="evidence" value="ECO:0007669"/>
    <property type="project" value="UniProtKB-KW"/>
</dbReference>
<keyword evidence="16 19" id="KW-0408">Iron</keyword>
<gene>
    <name evidence="24" type="primary">ccoP</name>
    <name evidence="24" type="ORF">FU658_07405</name>
</gene>
<feature type="transmembrane region" description="Helical" evidence="22">
    <location>
        <begin position="6"/>
        <end position="25"/>
    </location>
</feature>
<keyword evidence="15 19" id="KW-0560">Oxidoreductase</keyword>
<feature type="binding site" description="covalent" evidence="21">
    <location>
        <position position="142"/>
    </location>
    <ligand>
        <name>heme c</name>
        <dbReference type="ChEBI" id="CHEBI:61717"/>
        <label>1</label>
    </ligand>
</feature>
<accession>A0A5C8KQA2</accession>
<feature type="binding site" description="axial binding residue" evidence="20">
    <location>
        <position position="143"/>
    </location>
    <ligand>
        <name>heme c</name>
        <dbReference type="ChEBI" id="CHEBI:61717"/>
        <label>1</label>
    </ligand>
    <ligandPart>
        <name>Fe</name>
        <dbReference type="ChEBI" id="CHEBI:18248"/>
    </ligandPart>
</feature>
<evidence type="ECO:0000256" key="18">
    <source>
        <dbReference type="ARBA" id="ARBA00023136"/>
    </source>
</evidence>
<evidence type="ECO:0000256" key="17">
    <source>
        <dbReference type="ARBA" id="ARBA00023065"/>
    </source>
</evidence>
<feature type="binding site" description="axial binding residue" evidence="20">
    <location>
        <position position="270"/>
    </location>
    <ligand>
        <name>heme c</name>
        <dbReference type="ChEBI" id="CHEBI:61717"/>
        <label>1</label>
    </ligand>
    <ligandPart>
        <name>Fe</name>
        <dbReference type="ChEBI" id="CHEBI:18248"/>
    </ligandPart>
</feature>
<evidence type="ECO:0000313" key="24">
    <source>
        <dbReference type="EMBL" id="TXK62571.1"/>
    </source>
</evidence>
<evidence type="ECO:0000259" key="23">
    <source>
        <dbReference type="PROSITE" id="PS51007"/>
    </source>
</evidence>
<dbReference type="InterPro" id="IPR050597">
    <property type="entry name" value="Cytochrome_c_Oxidase_Subunit"/>
</dbReference>
<dbReference type="Gene3D" id="6.10.280.130">
    <property type="match status" value="1"/>
</dbReference>
<dbReference type="InterPro" id="IPR009056">
    <property type="entry name" value="Cyt_c-like_dom"/>
</dbReference>
<evidence type="ECO:0000256" key="2">
    <source>
        <dbReference type="ARBA" id="ARBA00004673"/>
    </source>
</evidence>
<dbReference type="EMBL" id="VRTS01000004">
    <property type="protein sequence ID" value="TXK62571.1"/>
    <property type="molecule type" value="Genomic_DNA"/>
</dbReference>
<keyword evidence="12 19" id="KW-0375">Hydrogen ion transport</keyword>
<proteinExistence type="inferred from homology"/>
<dbReference type="InterPro" id="IPR036909">
    <property type="entry name" value="Cyt_c-like_dom_sf"/>
</dbReference>
<evidence type="ECO:0000256" key="5">
    <source>
        <dbReference type="ARBA" id="ARBA00022475"/>
    </source>
</evidence>
<dbReference type="Pfam" id="PF14715">
    <property type="entry name" value="FixP_N"/>
    <property type="match status" value="1"/>
</dbReference>
<comment type="subunit">
    <text evidence="19">Component of the cbb3-type cytochrome c oxidase.</text>
</comment>
<evidence type="ECO:0000256" key="20">
    <source>
        <dbReference type="PIRSR" id="PIRSR000006-1"/>
    </source>
</evidence>
<sequence>MSGFWSWFIITLVVLNIAGCAWLLWWTAKRRPGDPAPEQTSHYWDGDITEYNKPLPKWWINLFWLTIIFAIGYLAWYPGLGNFAGYGGWTSAGQHDADVAAAEARMAPVFARFQGRSIDDLANEPDAVALGRSVFGNFCATCHGSDARGARGFPNLADGSWNWGGTPDQILTSILDGREGVMAPMGAVLGSEQAITEAVVYTQSLSGRRVDPQLAAAGRSRFMVCAACHGVDGTGNPALGAPDLTDGVWTYGGDFDSIRHSIVHGRHGQMPAHGPIIGETRARLVGAYLWSLGQDTPARE</sequence>
<dbReference type="Gene3D" id="1.10.760.10">
    <property type="entry name" value="Cytochrome c-like domain"/>
    <property type="match status" value="2"/>
</dbReference>
<dbReference type="PIRSF" id="PIRSF000006">
    <property type="entry name" value="Cbb3-Cox_fixP"/>
    <property type="match status" value="1"/>
</dbReference>
<comment type="subcellular location">
    <subcellularLocation>
        <location evidence="1 19">Cell inner membrane</location>
    </subcellularLocation>
</comment>
<feature type="binding site" description="covalent" evidence="21">
    <location>
        <position position="139"/>
    </location>
    <ligand>
        <name>heme c</name>
        <dbReference type="ChEBI" id="CHEBI:61717"/>
        <label>1</label>
    </ligand>
</feature>
<evidence type="ECO:0000256" key="1">
    <source>
        <dbReference type="ARBA" id="ARBA00004533"/>
    </source>
</evidence>
<dbReference type="GO" id="GO:0016491">
    <property type="term" value="F:oxidoreductase activity"/>
    <property type="evidence" value="ECO:0007669"/>
    <property type="project" value="UniProtKB-KW"/>
</dbReference>
<feature type="binding site" description="axial binding residue" evidence="20">
    <location>
        <position position="182"/>
    </location>
    <ligand>
        <name>heme c</name>
        <dbReference type="ChEBI" id="CHEBI:61717"/>
        <label>2</label>
    </ligand>
    <ligandPart>
        <name>Fe</name>
        <dbReference type="ChEBI" id="CHEBI:18248"/>
    </ligandPart>
</feature>
<evidence type="ECO:0000256" key="9">
    <source>
        <dbReference type="ARBA" id="ARBA00022692"/>
    </source>
</evidence>
<comment type="similarity">
    <text evidence="3 19">Belongs to the CcoP / FixP family.</text>
</comment>
<evidence type="ECO:0000256" key="12">
    <source>
        <dbReference type="ARBA" id="ARBA00022781"/>
    </source>
</evidence>
<feature type="transmembrane region" description="Helical" evidence="22">
    <location>
        <begin position="58"/>
        <end position="76"/>
    </location>
</feature>
<evidence type="ECO:0000313" key="25">
    <source>
        <dbReference type="Proteomes" id="UP000321248"/>
    </source>
</evidence>
<feature type="binding site" description="covalent" evidence="21">
    <location>
        <position position="228"/>
    </location>
    <ligand>
        <name>heme c</name>
        <dbReference type="ChEBI" id="CHEBI:61717"/>
        <label>2</label>
    </ligand>
</feature>
<feature type="binding site" description="axial binding residue" evidence="20">
    <location>
        <position position="229"/>
    </location>
    <ligand>
        <name>heme c</name>
        <dbReference type="ChEBI" id="CHEBI:61717"/>
        <label>2</label>
    </ligand>
    <ligandPart>
        <name>Fe</name>
        <dbReference type="ChEBI" id="CHEBI:18248"/>
    </ligandPart>
</feature>
<dbReference type="GO" id="GO:0020037">
    <property type="term" value="F:heme binding"/>
    <property type="evidence" value="ECO:0007669"/>
    <property type="project" value="InterPro"/>
</dbReference>
<evidence type="ECO:0000256" key="19">
    <source>
        <dbReference type="PIRNR" id="PIRNR000006"/>
    </source>
</evidence>
<keyword evidence="25" id="KW-1185">Reference proteome</keyword>
<reference evidence="24 25" key="1">
    <citation type="submission" date="2019-08" db="EMBL/GenBank/DDBJ databases">
        <authorList>
            <person name="Karlyshev A.V."/>
        </authorList>
    </citation>
    <scope>NUCLEOTIDE SEQUENCE [LARGE SCALE GENOMIC DNA]</scope>
    <source>
        <strain evidence="24 25">Alg18-2.2</strain>
    </source>
</reference>
<dbReference type="Proteomes" id="UP000321248">
    <property type="component" value="Unassembled WGS sequence"/>
</dbReference>
<dbReference type="InterPro" id="IPR038414">
    <property type="entry name" value="CcoP_N_sf"/>
</dbReference>
<evidence type="ECO:0000256" key="21">
    <source>
        <dbReference type="PIRSR" id="PIRSR000006-2"/>
    </source>
</evidence>
<dbReference type="RefSeq" id="WP_147891494.1">
    <property type="nucleotide sequence ID" value="NZ_VRTS01000004.1"/>
</dbReference>
<comment type="pathway">
    <text evidence="2 19">Energy metabolism; oxidative phosphorylation.</text>
</comment>
<dbReference type="Pfam" id="PF13442">
    <property type="entry name" value="Cytochrome_CBB3"/>
    <property type="match status" value="2"/>
</dbReference>
<comment type="function">
    <text evidence="19">C-type cytochrome. Part of the cbb3-type cytochrome c oxidase complex.</text>
</comment>
<keyword evidence="5 19" id="KW-1003">Cell membrane</keyword>
<dbReference type="GO" id="GO:0006119">
    <property type="term" value="P:oxidative phosphorylation"/>
    <property type="evidence" value="ECO:0007669"/>
    <property type="project" value="UniProtKB-UniPathway"/>
</dbReference>
<evidence type="ECO:0000256" key="14">
    <source>
        <dbReference type="ARBA" id="ARBA00022989"/>
    </source>
</evidence>
<dbReference type="PANTHER" id="PTHR33751">
    <property type="entry name" value="CBB3-TYPE CYTOCHROME C OXIDASE SUBUNIT FIXP"/>
    <property type="match status" value="1"/>
</dbReference>
<protein>
    <recommendedName>
        <fullName evidence="19">Cbb3-type cytochrome c oxidase subunit</fullName>
    </recommendedName>
</protein>
<keyword evidence="7 19" id="KW-0349">Heme</keyword>
<evidence type="ECO:0000256" key="8">
    <source>
        <dbReference type="ARBA" id="ARBA00022660"/>
    </source>
</evidence>
<keyword evidence="10 19" id="KW-0479">Metal-binding</keyword>
<dbReference type="GO" id="GO:0046872">
    <property type="term" value="F:metal ion binding"/>
    <property type="evidence" value="ECO:0007669"/>
    <property type="project" value="UniProtKB-KW"/>
</dbReference>
<comment type="cofactor">
    <cofactor evidence="19 21">
        <name>heme c</name>
        <dbReference type="ChEBI" id="CHEBI:61717"/>
    </cofactor>
    <text evidence="19 21">Binds 2 heme C groups per subunit.</text>
</comment>
<dbReference type="GO" id="GO:0005886">
    <property type="term" value="C:plasma membrane"/>
    <property type="evidence" value="ECO:0007669"/>
    <property type="project" value="UniProtKB-SubCell"/>
</dbReference>
<feature type="domain" description="Cytochrome c" evidence="23">
    <location>
        <begin position="213"/>
        <end position="293"/>
    </location>
</feature>
<feature type="domain" description="Cytochrome c" evidence="23">
    <location>
        <begin position="126"/>
        <end position="206"/>
    </location>
</feature>
<evidence type="ECO:0000256" key="13">
    <source>
        <dbReference type="ARBA" id="ARBA00022982"/>
    </source>
</evidence>
<evidence type="ECO:0000256" key="7">
    <source>
        <dbReference type="ARBA" id="ARBA00022617"/>
    </source>
</evidence>
<dbReference type="InterPro" id="IPR004678">
    <property type="entry name" value="Cyt_c_oxidase_cbb3_su3"/>
</dbReference>
<organism evidence="24 25">
    <name type="scientific">Alkalisalibacterium limincola</name>
    <dbReference type="NCBI Taxonomy" id="2699169"/>
    <lineage>
        <taxon>Bacteria</taxon>
        <taxon>Pseudomonadati</taxon>
        <taxon>Pseudomonadota</taxon>
        <taxon>Gammaproteobacteria</taxon>
        <taxon>Lysobacterales</taxon>
        <taxon>Lysobacteraceae</taxon>
        <taxon>Alkalisalibacterium</taxon>
    </lineage>
</organism>
<feature type="binding site" description="covalent" evidence="21">
    <location>
        <position position="225"/>
    </location>
    <ligand>
        <name>heme c</name>
        <dbReference type="ChEBI" id="CHEBI:61717"/>
        <label>2</label>
    </ligand>
</feature>
<comment type="caution">
    <text evidence="24">The sequence shown here is derived from an EMBL/GenBank/DDBJ whole genome shotgun (WGS) entry which is preliminary data.</text>
</comment>
<name>A0A5C8KQA2_9GAMM</name>
<keyword evidence="6 19" id="KW-0997">Cell inner membrane</keyword>